<dbReference type="AlphaFoldDB" id="A0A2M7D9X4"/>
<organism evidence="3 4">
    <name type="scientific">Candidatus Nealsonbacteria bacterium CG02_land_8_20_14_3_00_37_10</name>
    <dbReference type="NCBI Taxonomy" id="1974699"/>
    <lineage>
        <taxon>Bacteria</taxon>
        <taxon>Candidatus Nealsoniibacteriota</taxon>
    </lineage>
</organism>
<dbReference type="EMBL" id="PETZ01000017">
    <property type="protein sequence ID" value="PIV45258.1"/>
    <property type="molecule type" value="Genomic_DNA"/>
</dbReference>
<evidence type="ECO:0008006" key="5">
    <source>
        <dbReference type="Google" id="ProtNLM"/>
    </source>
</evidence>
<evidence type="ECO:0000259" key="2">
    <source>
        <dbReference type="Pfam" id="PF10648"/>
    </source>
</evidence>
<feature type="domain" description="Bacterial spore germination immunoglobulin-like" evidence="2">
    <location>
        <begin position="40"/>
        <end position="125"/>
    </location>
</feature>
<dbReference type="InterPro" id="IPR018911">
    <property type="entry name" value="Gmad2_Ig-like_dom"/>
</dbReference>
<sequence>MKKSIILGLLILILVGIVLVWNYREGERQIGNELEKMDLISVENPRPNQIIISPLFIKGEARGSWFFEASFPIRLYDESGEEIALTVAQAKSDWMTEDFVPFEAVLEFTTPDTKSGILIFEKDNPSGLLELGDELRIPIKFSKATRKIQLYYYNQKRDKEIAENIPCSPEAVLPVYREIFLSQTPIQDTINLLLQGNVTHEEKEEGFSPMFPLEGVKLVGANPKNGVLTLEFEDPFNQTSGGSCRVRLLWAQVEKTAKQFPGIDEVKFTPEWFFQP</sequence>
<dbReference type="InterPro" id="IPR019606">
    <property type="entry name" value="GerMN"/>
</dbReference>
<gene>
    <name evidence="3" type="ORF">COS25_00775</name>
</gene>
<reference evidence="4" key="1">
    <citation type="submission" date="2017-09" db="EMBL/GenBank/DDBJ databases">
        <title>Depth-based differentiation of microbial function through sediment-hosted aquifers and enrichment of novel symbionts in the deep terrestrial subsurface.</title>
        <authorList>
            <person name="Probst A.J."/>
            <person name="Ladd B."/>
            <person name="Jarett J.K."/>
            <person name="Geller-Mcgrath D.E."/>
            <person name="Sieber C.M.K."/>
            <person name="Emerson J.B."/>
            <person name="Anantharaman K."/>
            <person name="Thomas B.C."/>
            <person name="Malmstrom R."/>
            <person name="Stieglmeier M."/>
            <person name="Klingl A."/>
            <person name="Woyke T."/>
            <person name="Ryan C.M."/>
            <person name="Banfield J.F."/>
        </authorList>
    </citation>
    <scope>NUCLEOTIDE SEQUENCE [LARGE SCALE GENOMIC DNA]</scope>
</reference>
<comment type="caution">
    <text evidence="3">The sequence shown here is derived from an EMBL/GenBank/DDBJ whole genome shotgun (WGS) entry which is preliminary data.</text>
</comment>
<evidence type="ECO:0000313" key="3">
    <source>
        <dbReference type="EMBL" id="PIV45258.1"/>
    </source>
</evidence>
<proteinExistence type="predicted"/>
<dbReference type="Pfam" id="PF10648">
    <property type="entry name" value="Gmad2"/>
    <property type="match status" value="1"/>
</dbReference>
<name>A0A2M7D9X4_9BACT</name>
<evidence type="ECO:0000313" key="4">
    <source>
        <dbReference type="Proteomes" id="UP000230864"/>
    </source>
</evidence>
<dbReference type="Proteomes" id="UP000230864">
    <property type="component" value="Unassembled WGS sequence"/>
</dbReference>
<accession>A0A2M7D9X4</accession>
<evidence type="ECO:0000259" key="1">
    <source>
        <dbReference type="Pfam" id="PF10646"/>
    </source>
</evidence>
<feature type="domain" description="GerMN" evidence="1">
    <location>
        <begin position="149"/>
        <end position="269"/>
    </location>
</feature>
<protein>
    <recommendedName>
        <fullName evidence="5">Bacterial spore germination immunoglobulin-like domain-containing protein</fullName>
    </recommendedName>
</protein>
<dbReference type="Pfam" id="PF10646">
    <property type="entry name" value="Germane"/>
    <property type="match status" value="1"/>
</dbReference>